<organism evidence="2 3">
    <name type="scientific">Listeria ivanovii</name>
    <dbReference type="NCBI Taxonomy" id="1638"/>
    <lineage>
        <taxon>Bacteria</taxon>
        <taxon>Bacillati</taxon>
        <taxon>Bacillota</taxon>
        <taxon>Bacilli</taxon>
        <taxon>Bacillales</taxon>
        <taxon>Listeriaceae</taxon>
        <taxon>Listeria</taxon>
    </lineage>
</organism>
<gene>
    <name evidence="2" type="ORF">SAMN05421782_101287</name>
</gene>
<protein>
    <submittedName>
        <fullName evidence="2">Uncharacterized protein</fullName>
    </submittedName>
</protein>
<feature type="transmembrane region" description="Helical" evidence="1">
    <location>
        <begin position="85"/>
        <end position="111"/>
    </location>
</feature>
<sequence>MTIKITRKAGTLGGISPTKIKIENEGNVELNDGESYFFMPKKEKTKVKVNRWFSGSQEVEIDNNNEALIKVNAKAVVLQYAMFPFFLGGLLMTSIVLMGISLALCIASLFYSRKNWFKIVKVEN</sequence>
<keyword evidence="1" id="KW-1133">Transmembrane helix</keyword>
<dbReference type="Proteomes" id="UP000183610">
    <property type="component" value="Unassembled WGS sequence"/>
</dbReference>
<name>A0AAX2DL75_LISIV</name>
<reference evidence="2 3" key="1">
    <citation type="submission" date="2016-10" db="EMBL/GenBank/DDBJ databases">
        <authorList>
            <person name="Varghese N."/>
            <person name="Submissions S."/>
        </authorList>
    </citation>
    <scope>NUCLEOTIDE SEQUENCE [LARGE SCALE GENOMIC DNA]</scope>
    <source>
        <strain evidence="2 3">ATCC 49954</strain>
    </source>
</reference>
<accession>A0AAX2DL75</accession>
<dbReference type="RefSeq" id="WP_038408434.1">
    <property type="nucleotide sequence ID" value="NZ_FNMX01000001.1"/>
</dbReference>
<dbReference type="AlphaFoldDB" id="A0AAX2DL75"/>
<keyword evidence="1" id="KW-0812">Transmembrane</keyword>
<keyword evidence="1" id="KW-0472">Membrane</keyword>
<proteinExistence type="predicted"/>
<evidence type="ECO:0000313" key="2">
    <source>
        <dbReference type="EMBL" id="SDW07225.1"/>
    </source>
</evidence>
<evidence type="ECO:0000256" key="1">
    <source>
        <dbReference type="SAM" id="Phobius"/>
    </source>
</evidence>
<evidence type="ECO:0000313" key="3">
    <source>
        <dbReference type="Proteomes" id="UP000183610"/>
    </source>
</evidence>
<comment type="caution">
    <text evidence="2">The sequence shown here is derived from an EMBL/GenBank/DDBJ whole genome shotgun (WGS) entry which is preliminary data.</text>
</comment>
<dbReference type="EMBL" id="FNMX01000001">
    <property type="protein sequence ID" value="SDW07225.1"/>
    <property type="molecule type" value="Genomic_DNA"/>
</dbReference>